<evidence type="ECO:0000256" key="3">
    <source>
        <dbReference type="ARBA" id="ARBA00022729"/>
    </source>
</evidence>
<dbReference type="Gene3D" id="2.60.40.10">
    <property type="entry name" value="Immunoglobulins"/>
    <property type="match status" value="2"/>
</dbReference>
<evidence type="ECO:0000259" key="5">
    <source>
        <dbReference type="Pfam" id="PF17802"/>
    </source>
</evidence>
<keyword evidence="4" id="KW-1133">Transmembrane helix</keyword>
<sequence>IDLSYDHTDKIIYSKELDILNKKTATEISKVDATNEKELEGAKLSLRDEEGNVVEEWTSTKDVHIIRGLVSGKKYILHEDLAPLGYATASDVTFTVNEDGSVTKVKMKDEITKVDISKVDATTGKEIEGAKLTLKDKETGEVVESWTSGKEPHRIEGLTVSKTYVLHEDLAPAGYNVASDIEFTISDTGEVQKVVMKDEAKPVVVKTGDDSNISFYVAMGMFALGLIVCFYAKRKYGEKNDK</sequence>
<gene>
    <name evidence="6" type="ORF">LJD69_10050</name>
</gene>
<feature type="domain" description="SpaA-like prealbumin fold" evidence="5">
    <location>
        <begin position="27"/>
        <end position="110"/>
    </location>
</feature>
<evidence type="ECO:0000256" key="2">
    <source>
        <dbReference type="ARBA" id="ARBA00022525"/>
    </source>
</evidence>
<reference evidence="6" key="1">
    <citation type="submission" date="2021-10" db="EMBL/GenBank/DDBJ databases">
        <title>Collection of gut derived symbiotic bacterial strains cultured from healthy donors.</title>
        <authorList>
            <person name="Lin H."/>
            <person name="Littmann E."/>
            <person name="Kohout C."/>
            <person name="Pamer E.G."/>
        </authorList>
    </citation>
    <scope>NUCLEOTIDE SEQUENCE</scope>
    <source>
        <strain evidence="6">DFI.4.48</strain>
    </source>
</reference>
<dbReference type="InterPro" id="IPR041033">
    <property type="entry name" value="SpaA_PFL_dom_1"/>
</dbReference>
<feature type="non-terminal residue" evidence="6">
    <location>
        <position position="1"/>
    </location>
</feature>
<evidence type="ECO:0000256" key="1">
    <source>
        <dbReference type="ARBA" id="ARBA00007257"/>
    </source>
</evidence>
<evidence type="ECO:0000313" key="7">
    <source>
        <dbReference type="Proteomes" id="UP001198439"/>
    </source>
</evidence>
<proteinExistence type="inferred from homology"/>
<name>A0AAW4VXK1_9FIRM</name>
<dbReference type="PANTHER" id="PTHR36108">
    <property type="entry name" value="COLOSSIN-B-RELATED"/>
    <property type="match status" value="1"/>
</dbReference>
<dbReference type="EMBL" id="JAJDKZ010000030">
    <property type="protein sequence ID" value="MCB8610935.1"/>
    <property type="molecule type" value="Genomic_DNA"/>
</dbReference>
<comment type="caution">
    <text evidence="6">The sequence shown here is derived from an EMBL/GenBank/DDBJ whole genome shotgun (WGS) entry which is preliminary data.</text>
</comment>
<protein>
    <recommendedName>
        <fullName evidence="5">SpaA-like prealbumin fold domain-containing protein</fullName>
    </recommendedName>
</protein>
<comment type="similarity">
    <text evidence="1">Belongs to the serine-aspartate repeat-containing protein (SDr) family.</text>
</comment>
<feature type="domain" description="SpaA-like prealbumin fold" evidence="5">
    <location>
        <begin position="113"/>
        <end position="199"/>
    </location>
</feature>
<evidence type="ECO:0000313" key="6">
    <source>
        <dbReference type="EMBL" id="MCB8610935.1"/>
    </source>
</evidence>
<evidence type="ECO:0000256" key="4">
    <source>
        <dbReference type="SAM" id="Phobius"/>
    </source>
</evidence>
<dbReference type="Proteomes" id="UP001198439">
    <property type="component" value="Unassembled WGS sequence"/>
</dbReference>
<accession>A0AAW4VXK1</accession>
<dbReference type="Pfam" id="PF17802">
    <property type="entry name" value="SpaA"/>
    <property type="match status" value="2"/>
</dbReference>
<dbReference type="PANTHER" id="PTHR36108:SF13">
    <property type="entry name" value="COLOSSIN-B-RELATED"/>
    <property type="match status" value="1"/>
</dbReference>
<keyword evidence="4" id="KW-0812">Transmembrane</keyword>
<dbReference type="InterPro" id="IPR013783">
    <property type="entry name" value="Ig-like_fold"/>
</dbReference>
<dbReference type="RefSeq" id="WP_264472470.1">
    <property type="nucleotide sequence ID" value="NZ_JAJDKR010000030.1"/>
</dbReference>
<feature type="transmembrane region" description="Helical" evidence="4">
    <location>
        <begin position="213"/>
        <end position="232"/>
    </location>
</feature>
<keyword evidence="3" id="KW-0732">Signal</keyword>
<dbReference type="AlphaFoldDB" id="A0AAW4VXK1"/>
<keyword evidence="2" id="KW-0964">Secreted</keyword>
<keyword evidence="4" id="KW-0472">Membrane</keyword>
<organism evidence="6 7">
    <name type="scientific">Faecalibacillus faecis</name>
    <dbReference type="NCBI Taxonomy" id="1982628"/>
    <lineage>
        <taxon>Bacteria</taxon>
        <taxon>Bacillati</taxon>
        <taxon>Bacillota</taxon>
        <taxon>Erysipelotrichia</taxon>
        <taxon>Erysipelotrichales</taxon>
        <taxon>Coprobacillaceae</taxon>
        <taxon>Faecalibacillus</taxon>
    </lineage>
</organism>